<accession>A0A3M6SHT6</accession>
<evidence type="ECO:0000313" key="6">
    <source>
        <dbReference type="EMBL" id="RMX27013.1"/>
    </source>
</evidence>
<feature type="domain" description="Carrier" evidence="5">
    <location>
        <begin position="413"/>
        <end position="488"/>
    </location>
</feature>
<protein>
    <recommendedName>
        <fullName evidence="1">[acyl-carrier-protein] S-malonyltransferase</fullName>
        <ecNumber evidence="1">2.3.1.39</ecNumber>
    </recommendedName>
</protein>
<proteinExistence type="predicted"/>
<sequence>MDNLFFQKQGILLKQRKFKSNKVAFVFPGHGSQYKGMFSKFHNETFRNTMRIADSEYKKITGKSLIHLIESDAINKPEVMQPAIFATEVAMFKSLKERDIISNVLIGHSFGEISALCCGGVFDVKTGIDICIKRAKILNTLKPDKSGFMIAVRSEQRELINNIIRKMSLNSVEVAIKNTKKNTVYSGQKVDILRFRKSLKQNNIGSKLLTSIPFPFHSPLLREQSSKFEKMLNEYEFHYLKKDIEVYSTILGRKYEEADIKVMPKIIASQLVTPFDFENIILDVYKSGVNTFIECGPSNVLNKLISKILESKSSLILSTNTKGEDSNFSFLRACSEFILNYRGKIKMADSNKKAENYLVSATGYPHSLVKSLLENYNAEDDIRKYFAVPEDIAEKLKKYLINQETLNDKQNKENINKKIKRVIAEETGYPEEILEENADFEADLGIDSVKLSEILSKLSKKFKINLEGKTNKKFNTIRDIIACLPNESEFTLDKEVDKVDVEDKIRTVIEKLTGYPKDVLENNARFEADLGIDLDKKKEIFNQVASLYGLDNQNFDSANTIQELASSIKNLPVEKSINQEQSGNKEQISEDKVKQIIAEETGYPVEILNSDADLEADLGIDSVKKGEILGKLSSKFDDQIVEKENFEGIETIQDIITFFQKKK</sequence>
<keyword evidence="2" id="KW-0808">Transferase</keyword>
<evidence type="ECO:0000256" key="2">
    <source>
        <dbReference type="ARBA" id="ARBA00022679"/>
    </source>
</evidence>
<evidence type="ECO:0000259" key="5">
    <source>
        <dbReference type="PROSITE" id="PS50075"/>
    </source>
</evidence>
<dbReference type="InterPro" id="IPR036736">
    <property type="entry name" value="ACP-like_sf"/>
</dbReference>
<dbReference type="EMBL" id="PTLS01000005">
    <property type="protein sequence ID" value="RMX27013.1"/>
    <property type="molecule type" value="Genomic_DNA"/>
</dbReference>
<dbReference type="GO" id="GO:0005829">
    <property type="term" value="C:cytosol"/>
    <property type="evidence" value="ECO:0007669"/>
    <property type="project" value="TreeGrafter"/>
</dbReference>
<dbReference type="Pfam" id="PF00550">
    <property type="entry name" value="PP-binding"/>
    <property type="match status" value="2"/>
</dbReference>
<evidence type="ECO:0000256" key="4">
    <source>
        <dbReference type="ARBA" id="ARBA00048462"/>
    </source>
</evidence>
<comment type="caution">
    <text evidence="6">The sequence shown here is derived from an EMBL/GenBank/DDBJ whole genome shotgun (WGS) entry which is preliminary data.</text>
</comment>
<dbReference type="InterPro" id="IPR050858">
    <property type="entry name" value="Mal-CoA-ACP_Trans/PKS_FabD"/>
</dbReference>
<dbReference type="Gene3D" id="3.30.70.250">
    <property type="entry name" value="Malonyl-CoA ACP transacylase, ACP-binding"/>
    <property type="match status" value="1"/>
</dbReference>
<reference evidence="6" key="1">
    <citation type="journal article" date="2018" name="J Appl Environ Microbiol">
        <title>The gut symbionts Lactobacillus reuteri R2lc and 2010 encode a polyketide synthase cluster that activates the mammalian aryl-hydrocarbon receptor.</title>
        <authorList>
            <person name="Ozcam M."/>
            <person name="Roos S."/>
            <person name="Van Pijkeren J.P."/>
        </authorList>
    </citation>
    <scope>NUCLEOTIDE SEQUENCE [LARGE SCALE GENOMIC DNA]</scope>
    <source>
        <strain evidence="6">R2lc</strain>
        <plasmid evidence="6">pVP-R2lc01</plasmid>
    </source>
</reference>
<feature type="domain" description="Carrier" evidence="5">
    <location>
        <begin position="587"/>
        <end position="663"/>
    </location>
</feature>
<dbReference type="SUPFAM" id="SSF52151">
    <property type="entry name" value="FabD/lysophospholipase-like"/>
    <property type="match status" value="1"/>
</dbReference>
<evidence type="ECO:0000256" key="3">
    <source>
        <dbReference type="ARBA" id="ARBA00023315"/>
    </source>
</evidence>
<dbReference type="Proteomes" id="UP000276940">
    <property type="component" value="Plasmid pVP-R2lc01"/>
</dbReference>
<dbReference type="EC" id="2.3.1.39" evidence="1"/>
<dbReference type="InterPro" id="IPR009081">
    <property type="entry name" value="PP-bd_ACP"/>
</dbReference>
<gene>
    <name evidence="6" type="ORF">C5O77_00120</name>
</gene>
<evidence type="ECO:0000256" key="1">
    <source>
        <dbReference type="ARBA" id="ARBA00013258"/>
    </source>
</evidence>
<dbReference type="GO" id="GO:0004314">
    <property type="term" value="F:[acyl-carrier-protein] S-malonyltransferase activity"/>
    <property type="evidence" value="ECO:0007669"/>
    <property type="project" value="UniProtKB-EC"/>
</dbReference>
<dbReference type="AlphaFoldDB" id="A0A3M6SHT6"/>
<dbReference type="SMART" id="SM00827">
    <property type="entry name" value="PKS_AT"/>
    <property type="match status" value="1"/>
</dbReference>
<dbReference type="PANTHER" id="PTHR42681">
    <property type="entry name" value="MALONYL-COA-ACYL CARRIER PROTEIN TRANSACYLASE, MITOCHONDRIAL"/>
    <property type="match status" value="1"/>
</dbReference>
<organism evidence="6">
    <name type="scientific">Limosilactobacillus reuteri</name>
    <name type="common">Lactobacillus reuteri</name>
    <dbReference type="NCBI Taxonomy" id="1598"/>
    <lineage>
        <taxon>Bacteria</taxon>
        <taxon>Bacillati</taxon>
        <taxon>Bacillota</taxon>
        <taxon>Bacilli</taxon>
        <taxon>Lactobacillales</taxon>
        <taxon>Lactobacillaceae</taxon>
        <taxon>Limosilactobacillus</taxon>
    </lineage>
</organism>
<dbReference type="InterPro" id="IPR001227">
    <property type="entry name" value="Ac_transferase_dom_sf"/>
</dbReference>
<dbReference type="Gene3D" id="1.10.1200.10">
    <property type="entry name" value="ACP-like"/>
    <property type="match status" value="3"/>
</dbReference>
<keyword evidence="3" id="KW-0012">Acyltransferase</keyword>
<dbReference type="InterPro" id="IPR016035">
    <property type="entry name" value="Acyl_Trfase/lysoPLipase"/>
</dbReference>
<dbReference type="PROSITE" id="PS50075">
    <property type="entry name" value="CARRIER"/>
    <property type="match status" value="2"/>
</dbReference>
<keyword evidence="6" id="KW-0614">Plasmid</keyword>
<dbReference type="PANTHER" id="PTHR42681:SF1">
    <property type="entry name" value="MALONYL-COA-ACYL CARRIER PROTEIN TRANSACYLASE, MITOCHONDRIAL"/>
    <property type="match status" value="1"/>
</dbReference>
<name>A0A3M6SHT6_LIMRT</name>
<dbReference type="Gene3D" id="3.40.366.10">
    <property type="entry name" value="Malonyl-Coenzyme A Acyl Carrier Protein, domain 2"/>
    <property type="match status" value="1"/>
</dbReference>
<dbReference type="InterPro" id="IPR014043">
    <property type="entry name" value="Acyl_transferase_dom"/>
</dbReference>
<geneLocation type="plasmid" evidence="6">
    <name>pVP-R2lc01</name>
</geneLocation>
<dbReference type="RefSeq" id="WP_124215878.1">
    <property type="nucleotide sequence ID" value="NZ_CM011639.1"/>
</dbReference>
<dbReference type="SUPFAM" id="SSF47336">
    <property type="entry name" value="ACP-like"/>
    <property type="match status" value="3"/>
</dbReference>
<dbReference type="GO" id="GO:0006633">
    <property type="term" value="P:fatty acid biosynthetic process"/>
    <property type="evidence" value="ECO:0007669"/>
    <property type="project" value="TreeGrafter"/>
</dbReference>
<comment type="catalytic activity">
    <reaction evidence="4">
        <text>holo-[ACP] + malonyl-CoA = malonyl-[ACP] + CoA</text>
        <dbReference type="Rhea" id="RHEA:41792"/>
        <dbReference type="Rhea" id="RHEA-COMP:9623"/>
        <dbReference type="Rhea" id="RHEA-COMP:9685"/>
        <dbReference type="ChEBI" id="CHEBI:57287"/>
        <dbReference type="ChEBI" id="CHEBI:57384"/>
        <dbReference type="ChEBI" id="CHEBI:64479"/>
        <dbReference type="ChEBI" id="CHEBI:78449"/>
        <dbReference type="EC" id="2.3.1.39"/>
    </reaction>
</comment>
<dbReference type="Pfam" id="PF00698">
    <property type="entry name" value="Acyl_transf_1"/>
    <property type="match status" value="1"/>
</dbReference>